<dbReference type="FunFam" id="3.40.50.1820:FF:000003">
    <property type="entry name" value="Dipeptidyl peptidase 4"/>
    <property type="match status" value="1"/>
</dbReference>
<gene>
    <name evidence="7" type="ORF">TSIB3V08_LOCUS4681</name>
</gene>
<feature type="domain" description="Dipeptidylpeptidase IV N-terminal" evidence="6">
    <location>
        <begin position="221"/>
        <end position="371"/>
    </location>
</feature>
<dbReference type="SUPFAM" id="SSF82171">
    <property type="entry name" value="DPP6 N-terminal domain-like"/>
    <property type="match status" value="1"/>
</dbReference>
<dbReference type="PANTHER" id="PTHR11731:SF154">
    <property type="entry name" value="VENOM DIPEPTIDYL PEPTIDASE 4-LIKE PROTEIN"/>
    <property type="match status" value="1"/>
</dbReference>
<dbReference type="PANTHER" id="PTHR11731">
    <property type="entry name" value="PROTEASE FAMILY S9B,C DIPEPTIDYL-PEPTIDASE IV-RELATED"/>
    <property type="match status" value="1"/>
</dbReference>
<evidence type="ECO:0000259" key="6">
    <source>
        <dbReference type="Pfam" id="PF00930"/>
    </source>
</evidence>
<dbReference type="Pfam" id="PF00930">
    <property type="entry name" value="DPPIV_N"/>
    <property type="match status" value="2"/>
</dbReference>
<dbReference type="InterPro" id="IPR002469">
    <property type="entry name" value="Peptidase_S9B_N"/>
</dbReference>
<dbReference type="Gene3D" id="3.40.50.1820">
    <property type="entry name" value="alpha/beta hydrolase"/>
    <property type="match status" value="1"/>
</dbReference>
<evidence type="ECO:0000256" key="2">
    <source>
        <dbReference type="ARBA" id="ARBA00023180"/>
    </source>
</evidence>
<keyword evidence="4" id="KW-0472">Membrane</keyword>
<name>A0A7R9ATU0_TIMSH</name>
<dbReference type="Pfam" id="PF00326">
    <property type="entry name" value="Peptidase_S9"/>
    <property type="match status" value="1"/>
</dbReference>
<protein>
    <recommendedName>
        <fullName evidence="3">Venom dipeptidyl peptidase 4</fullName>
    </recommendedName>
</protein>
<evidence type="ECO:0000256" key="1">
    <source>
        <dbReference type="ARBA" id="ARBA00010036"/>
    </source>
</evidence>
<dbReference type="GO" id="GO:0006508">
    <property type="term" value="P:proteolysis"/>
    <property type="evidence" value="ECO:0007669"/>
    <property type="project" value="InterPro"/>
</dbReference>
<keyword evidence="4" id="KW-1133">Transmembrane helix</keyword>
<feature type="domain" description="Peptidase S9 prolyl oligopeptidase catalytic" evidence="5">
    <location>
        <begin position="599"/>
        <end position="803"/>
    </location>
</feature>
<dbReference type="EMBL" id="OC001712">
    <property type="protein sequence ID" value="CAD7260504.1"/>
    <property type="molecule type" value="Genomic_DNA"/>
</dbReference>
<dbReference type="GO" id="GO:0005886">
    <property type="term" value="C:plasma membrane"/>
    <property type="evidence" value="ECO:0007669"/>
    <property type="project" value="TreeGrafter"/>
</dbReference>
<organism evidence="7">
    <name type="scientific">Timema shepardi</name>
    <name type="common">Walking stick</name>
    <dbReference type="NCBI Taxonomy" id="629360"/>
    <lineage>
        <taxon>Eukaryota</taxon>
        <taxon>Metazoa</taxon>
        <taxon>Ecdysozoa</taxon>
        <taxon>Arthropoda</taxon>
        <taxon>Hexapoda</taxon>
        <taxon>Insecta</taxon>
        <taxon>Pterygota</taxon>
        <taxon>Neoptera</taxon>
        <taxon>Polyneoptera</taxon>
        <taxon>Phasmatodea</taxon>
        <taxon>Timematodea</taxon>
        <taxon>Timematoidea</taxon>
        <taxon>Timematidae</taxon>
        <taxon>Timema</taxon>
    </lineage>
</organism>
<dbReference type="InterPro" id="IPR029058">
    <property type="entry name" value="AB_hydrolase_fold"/>
</dbReference>
<proteinExistence type="inferred from homology"/>
<keyword evidence="2" id="KW-0325">Glycoprotein</keyword>
<feature type="domain" description="Dipeptidylpeptidase IV N-terminal" evidence="6">
    <location>
        <begin position="376"/>
        <end position="515"/>
    </location>
</feature>
<dbReference type="Gene3D" id="2.140.10.30">
    <property type="entry name" value="Dipeptidylpeptidase IV, N-terminal domain"/>
    <property type="match status" value="2"/>
</dbReference>
<dbReference type="AlphaFoldDB" id="A0A7R9ATU0"/>
<evidence type="ECO:0000256" key="3">
    <source>
        <dbReference type="ARBA" id="ARBA00072929"/>
    </source>
</evidence>
<evidence type="ECO:0000313" key="7">
    <source>
        <dbReference type="EMBL" id="CAD7260504.1"/>
    </source>
</evidence>
<dbReference type="InterPro" id="IPR001375">
    <property type="entry name" value="Peptidase_S9_cat"/>
</dbReference>
<dbReference type="GO" id="GO:0008239">
    <property type="term" value="F:dipeptidyl-peptidase activity"/>
    <property type="evidence" value="ECO:0007669"/>
    <property type="project" value="TreeGrafter"/>
</dbReference>
<accession>A0A7R9ATU0</accession>
<evidence type="ECO:0000256" key="4">
    <source>
        <dbReference type="SAM" id="Phobius"/>
    </source>
</evidence>
<reference evidence="7" key="1">
    <citation type="submission" date="2020-11" db="EMBL/GenBank/DDBJ databases">
        <authorList>
            <person name="Tran Van P."/>
        </authorList>
    </citation>
    <scope>NUCLEOTIDE SEQUENCE</scope>
</reference>
<evidence type="ECO:0000259" key="5">
    <source>
        <dbReference type="Pfam" id="PF00326"/>
    </source>
</evidence>
<comment type="similarity">
    <text evidence="1">Belongs to the peptidase S9B family. DPPIV subfamily.</text>
</comment>
<sequence>MRTTVKHHVAGTVKLTVPYKDFCWQECFESSITLNIARHGLDNLLLWSLTIWFGGTALSSKESLADSSIWTKVRVAFVVDDEKLKVRIPSRRTEGVPPTPINSFSPSLHANAVAWLANALVVLSSTAEDGEIEVRISELVAKGSRRRWKVIAGVAGVVALVIVVVVLLVVFLTKDDESPDSIPQTSSGRGPSLEDVLDRKYTAKDFNGTLLAGGEFIYRKTNGHVYLYNMESNTETALLTDDDLSSALQTSISTVDPKNHQLVVWAPQGNGYVYVHGNNIVYRSSAADIVDKVITSTGVVGLIYHGIPDWVYEEEVFSSNKALWFSPNGEWLAFASFNDTVARVMNIPYYGPPGNLEFQYTRAIPLRYPKVLKISEPSGWIDLFTPPKFSQDGSRLVLIHPQDQGSGLGSYRHVTLVDRSSNTPVSLTSGQFVVTHIHSWDYEQGLIYFMATKEGAPSQLHLYSVSDSATSAPHLATCLSCNVKTSNNDDCLYCSAEFGESSSHYVFTCLGPGIPQVSLYNRSHHQITMWEDNTETKDLVKEILVPRIEVMDVEVADGFKAKVQLWLPPDIDTSGSKKYPLLVVVYGGPDSFQVTERFQVDWSTYLTTNKSYIYAAIDGRGSGLKGNNMLFAGYRQLGSVEITDQINVTKHLQDTLGYIDNSRSAIWGWSYGGYSTGMVLAKDSQNVFKCGMSVAPVSDWIYYDSIYTERYMGLPTVSDNLGGYVESSLINKVAELKGKQFLLIHGTLDDNVHYQQSMMLARALELNDIPFSQQTYPDEEHGLSGVRPHLYHTLDHFLEECFQ</sequence>
<dbReference type="InterPro" id="IPR050278">
    <property type="entry name" value="Serine_Prot_S9B/DPPIV"/>
</dbReference>
<feature type="transmembrane region" description="Helical" evidence="4">
    <location>
        <begin position="150"/>
        <end position="172"/>
    </location>
</feature>
<dbReference type="SUPFAM" id="SSF53474">
    <property type="entry name" value="alpha/beta-Hydrolases"/>
    <property type="match status" value="1"/>
</dbReference>
<dbReference type="GO" id="GO:0008236">
    <property type="term" value="F:serine-type peptidase activity"/>
    <property type="evidence" value="ECO:0007669"/>
    <property type="project" value="InterPro"/>
</dbReference>
<keyword evidence="4" id="KW-0812">Transmembrane</keyword>